<name>A0A1I7XI78_HETBA</name>
<sequence>MSPKTLFVFIATLCFVECIVRRQAEEDLSEESDFESSIWDSTVRDKFKFCNTMGSFTASPEQYCDVFNKCCSMQFDPNNGDKCKVKDQRCVPQPNGKAEAVCIHRNCTEMITTTTTTTETPVIEEENTNGLQGEFY</sequence>
<accession>A0A1I7XI78</accession>
<dbReference type="AlphaFoldDB" id="A0A1I7XI78"/>
<evidence type="ECO:0000313" key="2">
    <source>
        <dbReference type="Proteomes" id="UP000095283"/>
    </source>
</evidence>
<reference evidence="3" key="1">
    <citation type="submission" date="2016-11" db="UniProtKB">
        <authorList>
            <consortium name="WormBaseParasite"/>
        </authorList>
    </citation>
    <scope>IDENTIFICATION</scope>
</reference>
<proteinExistence type="predicted"/>
<feature type="signal peptide" evidence="1">
    <location>
        <begin position="1"/>
        <end position="18"/>
    </location>
</feature>
<protein>
    <submittedName>
        <fullName evidence="3">Ixostatin</fullName>
    </submittedName>
</protein>
<feature type="chain" id="PRO_5009311190" evidence="1">
    <location>
        <begin position="19"/>
        <end position="136"/>
    </location>
</feature>
<dbReference type="WBParaSite" id="Hba_17404">
    <property type="protein sequence ID" value="Hba_17404"/>
    <property type="gene ID" value="Hba_17404"/>
</dbReference>
<keyword evidence="2" id="KW-1185">Reference proteome</keyword>
<evidence type="ECO:0000256" key="1">
    <source>
        <dbReference type="SAM" id="SignalP"/>
    </source>
</evidence>
<organism evidence="2 3">
    <name type="scientific">Heterorhabditis bacteriophora</name>
    <name type="common">Entomopathogenic nematode worm</name>
    <dbReference type="NCBI Taxonomy" id="37862"/>
    <lineage>
        <taxon>Eukaryota</taxon>
        <taxon>Metazoa</taxon>
        <taxon>Ecdysozoa</taxon>
        <taxon>Nematoda</taxon>
        <taxon>Chromadorea</taxon>
        <taxon>Rhabditida</taxon>
        <taxon>Rhabditina</taxon>
        <taxon>Rhabditomorpha</taxon>
        <taxon>Strongyloidea</taxon>
        <taxon>Heterorhabditidae</taxon>
        <taxon>Heterorhabditis</taxon>
    </lineage>
</organism>
<keyword evidence="1" id="KW-0732">Signal</keyword>
<dbReference type="Proteomes" id="UP000095283">
    <property type="component" value="Unplaced"/>
</dbReference>
<evidence type="ECO:0000313" key="3">
    <source>
        <dbReference type="WBParaSite" id="Hba_17404"/>
    </source>
</evidence>